<dbReference type="Pfam" id="PF26481">
    <property type="entry name" value="DUF8154"/>
    <property type="match status" value="1"/>
</dbReference>
<feature type="domain" description="DUF8154" evidence="1">
    <location>
        <begin position="1"/>
        <end position="124"/>
    </location>
</feature>
<evidence type="ECO:0000259" key="1">
    <source>
        <dbReference type="Pfam" id="PF26481"/>
    </source>
</evidence>
<dbReference type="Proteomes" id="UP000199370">
    <property type="component" value="Unassembled WGS sequence"/>
</dbReference>
<dbReference type="InterPro" id="IPR058467">
    <property type="entry name" value="DUF8154"/>
</dbReference>
<keyword evidence="3" id="KW-1185">Reference proteome</keyword>
<organism evidence="2 3">
    <name type="scientific">Haloarchaeobius iranensis</name>
    <dbReference type="NCBI Taxonomy" id="996166"/>
    <lineage>
        <taxon>Archaea</taxon>
        <taxon>Methanobacteriati</taxon>
        <taxon>Methanobacteriota</taxon>
        <taxon>Stenosarchaea group</taxon>
        <taxon>Halobacteria</taxon>
        <taxon>Halobacteriales</taxon>
        <taxon>Halorubellaceae</taxon>
        <taxon>Haloarchaeobius</taxon>
    </lineage>
</organism>
<sequence>MSSTEIEQLIADAQAAFDHRPTQIESGLETGDGALLQLRKACRLLAGAAALRDAGYYTLVIEASFVAIERTVEFQLLDRGTAQPDDLPGTHPGVYREAAAVGIFSKPTAENLADLWREHRAKTY</sequence>
<evidence type="ECO:0000313" key="2">
    <source>
        <dbReference type="EMBL" id="SDN46707.1"/>
    </source>
</evidence>
<accession>A0A1H0BLY3</accession>
<evidence type="ECO:0000313" key="3">
    <source>
        <dbReference type="Proteomes" id="UP000199370"/>
    </source>
</evidence>
<reference evidence="2 3" key="1">
    <citation type="submission" date="2016-10" db="EMBL/GenBank/DDBJ databases">
        <authorList>
            <person name="de Groot N.N."/>
        </authorList>
    </citation>
    <scope>NUCLEOTIDE SEQUENCE [LARGE SCALE GENOMIC DNA]</scope>
    <source>
        <strain evidence="3">EB21,IBRC-M 10013,KCTC 4048</strain>
    </source>
</reference>
<dbReference type="EMBL" id="FNIA01000044">
    <property type="protein sequence ID" value="SDN46707.1"/>
    <property type="molecule type" value="Genomic_DNA"/>
</dbReference>
<proteinExistence type="predicted"/>
<name>A0A1H0BLY3_9EURY</name>
<dbReference type="AlphaFoldDB" id="A0A1H0BLY3"/>
<gene>
    <name evidence="2" type="ORF">SAMN05192554_1443</name>
</gene>
<protein>
    <recommendedName>
        <fullName evidence="1">DUF8154 domain-containing protein</fullName>
    </recommendedName>
</protein>